<organism evidence="1 2">
    <name type="scientific">Dufourea novaeangliae</name>
    <name type="common">Sweat bee</name>
    <dbReference type="NCBI Taxonomy" id="178035"/>
    <lineage>
        <taxon>Eukaryota</taxon>
        <taxon>Metazoa</taxon>
        <taxon>Ecdysozoa</taxon>
        <taxon>Arthropoda</taxon>
        <taxon>Hexapoda</taxon>
        <taxon>Insecta</taxon>
        <taxon>Pterygota</taxon>
        <taxon>Neoptera</taxon>
        <taxon>Endopterygota</taxon>
        <taxon>Hymenoptera</taxon>
        <taxon>Apocrita</taxon>
        <taxon>Aculeata</taxon>
        <taxon>Apoidea</taxon>
        <taxon>Anthophila</taxon>
        <taxon>Halictidae</taxon>
        <taxon>Rophitinae</taxon>
        <taxon>Dufourea</taxon>
    </lineage>
</organism>
<protein>
    <submittedName>
        <fullName evidence="1">Uncharacterized protein</fullName>
    </submittedName>
</protein>
<name>A0A154PEN0_DUFNO</name>
<dbReference type="EMBL" id="KQ434889">
    <property type="protein sequence ID" value="KZC10315.1"/>
    <property type="molecule type" value="Genomic_DNA"/>
</dbReference>
<proteinExistence type="predicted"/>
<evidence type="ECO:0000313" key="1">
    <source>
        <dbReference type="EMBL" id="KZC10315.1"/>
    </source>
</evidence>
<dbReference type="Proteomes" id="UP000076502">
    <property type="component" value="Unassembled WGS sequence"/>
</dbReference>
<dbReference type="AlphaFoldDB" id="A0A154PEN0"/>
<keyword evidence="2" id="KW-1185">Reference proteome</keyword>
<evidence type="ECO:0000313" key="2">
    <source>
        <dbReference type="Proteomes" id="UP000076502"/>
    </source>
</evidence>
<reference evidence="1 2" key="1">
    <citation type="submission" date="2015-07" db="EMBL/GenBank/DDBJ databases">
        <title>The genome of Dufourea novaeangliae.</title>
        <authorList>
            <person name="Pan H."/>
            <person name="Kapheim K."/>
        </authorList>
    </citation>
    <scope>NUCLEOTIDE SEQUENCE [LARGE SCALE GENOMIC DNA]</scope>
    <source>
        <strain evidence="1">0120121106</strain>
        <tissue evidence="1">Whole body</tissue>
    </source>
</reference>
<dbReference type="OrthoDB" id="7554653at2759"/>
<sequence length="295" mass="31087">MVVLGAFSSVSTVKFRLLELIGRQKYLDLISMIFGQCSMASLIDAFDIKRKSKKWGDDRIGSKDEFQIFSFVCLFALSSGAIKSSEPNLITKLTPANSATYEDSAKDLTSAASDRTFHISKEYGQPGYGGGVPYGTYYGSSYGPGAGYRGTGLNPGYLNTGYRGYPGSGLGGIIGGGHVGYGYYGGYNPSYGGYGSGGYGGYGGYGNGLGGYGTYGTGSYGSGYDDGYSNVGYGRGGYGRYGGYDGYGYGSGYGGYGGSNYGSTYNTRSNYDPYTNYHGTSYGSYSYPSGYRGYS</sequence>
<gene>
    <name evidence="1" type="ORF">WN55_01431</name>
</gene>
<accession>A0A154PEN0</accession>